<feature type="domain" description="DUF5689" evidence="3">
    <location>
        <begin position="39"/>
        <end position="264"/>
    </location>
</feature>
<dbReference type="OrthoDB" id="1492759at2"/>
<gene>
    <name evidence="4" type="ORF">HQ35_03880</name>
</gene>
<dbReference type="AlphaFoldDB" id="A0A0A2EZH0"/>
<feature type="region of interest" description="Disordered" evidence="1">
    <location>
        <begin position="197"/>
        <end position="217"/>
    </location>
</feature>
<sequence length="501" mass="54884">MNIFKRQLFLLPLVGGLFAACSYDKHDPVAPETETLPEKTLTIKGLKDMYKPGGSFLPKDGKPLVIMGQVISSDKWGNFYNEIYIQDETGGIKLALGSSAMYATYPIGSHIAMTVNGLKLGEAVGNLSVGVDSNRKTGAGEEYENDRIPLPIVQQVVKCDGVKKALMPKEIKITDVNKDLIGTLVLIKDVQFVSPSETWADPHKDKKSGESRSIQDKEGNTIVVRNSDYSVFAGQKLPNGSGDLMAIVTYFRSTKQLVVSSPADAKFDKPRFEVGGNDKPAPSVTKTLSEIKALYMDKPVTLPDNTVFEAVVISSDKDGNFYRDLYMQDEQGHGISIKIDRKKIYETYPIGTKLVVDASGLTLGRDNNRLSIGTAGSGNYQTAFVEWKDFTDKAFKTGTKEVAPKVITIAEITPEMWNTYIEIKGLTAVEGGQKKWVEGGKDTNSTFTDEAGNKIVVRSNKFVPYKDNLLPTGKVNIKGVLSGFNTTNQIFLNSISDVVQE</sequence>
<evidence type="ECO:0000259" key="3">
    <source>
        <dbReference type="Pfam" id="PF18942"/>
    </source>
</evidence>
<dbReference type="STRING" id="36874.HQ34_03500"/>
<dbReference type="eggNOG" id="COG4085">
    <property type="taxonomic scope" value="Bacteria"/>
</dbReference>
<dbReference type="Pfam" id="PF18942">
    <property type="entry name" value="DUF5689"/>
    <property type="match status" value="2"/>
</dbReference>
<feature type="domain" description="DUF5689" evidence="3">
    <location>
        <begin position="285"/>
        <end position="498"/>
    </location>
</feature>
<reference evidence="4 5" key="1">
    <citation type="submission" date="2014-08" db="EMBL/GenBank/DDBJ databases">
        <title>Porphyromonas cangingivalis strain:COT-109_OH1386 Genome sequencing.</title>
        <authorList>
            <person name="Wallis C."/>
            <person name="Deusch O."/>
            <person name="O'Flynn C."/>
            <person name="Davis I."/>
            <person name="Jospin G."/>
            <person name="Darling A.E."/>
            <person name="Coil D.A."/>
            <person name="Alexiev A."/>
            <person name="Horsfall A."/>
            <person name="Kirkwood N."/>
            <person name="Harris S."/>
            <person name="Eisen J.A."/>
        </authorList>
    </citation>
    <scope>NUCLEOTIDE SEQUENCE [LARGE SCALE GENOMIC DNA]</scope>
    <source>
        <strain evidence="5">COT-109 OH1386</strain>
    </source>
</reference>
<keyword evidence="2" id="KW-0732">Signal</keyword>
<dbReference type="InterPro" id="IPR043744">
    <property type="entry name" value="DUF5689"/>
</dbReference>
<evidence type="ECO:0000313" key="5">
    <source>
        <dbReference type="Proteomes" id="UP000030125"/>
    </source>
</evidence>
<dbReference type="Proteomes" id="UP000030125">
    <property type="component" value="Unassembled WGS sequence"/>
</dbReference>
<feature type="signal peptide" evidence="2">
    <location>
        <begin position="1"/>
        <end position="19"/>
    </location>
</feature>
<evidence type="ECO:0000256" key="1">
    <source>
        <dbReference type="SAM" id="MobiDB-lite"/>
    </source>
</evidence>
<accession>A0A0A2EZH0</accession>
<comment type="caution">
    <text evidence="4">The sequence shown here is derived from an EMBL/GenBank/DDBJ whole genome shotgun (WGS) entry which is preliminary data.</text>
</comment>
<feature type="chain" id="PRO_5001998687" description="DUF5689 domain-containing protein" evidence="2">
    <location>
        <begin position="20"/>
        <end position="501"/>
    </location>
</feature>
<evidence type="ECO:0000256" key="2">
    <source>
        <dbReference type="SAM" id="SignalP"/>
    </source>
</evidence>
<dbReference type="RefSeq" id="WP_036851215.1">
    <property type="nucleotide sequence ID" value="NZ_JQJD01000024.1"/>
</dbReference>
<keyword evidence="5" id="KW-1185">Reference proteome</keyword>
<dbReference type="EMBL" id="JQJD01000024">
    <property type="protein sequence ID" value="KGN81684.1"/>
    <property type="molecule type" value="Genomic_DNA"/>
</dbReference>
<name>A0A0A2EZH0_PORCN</name>
<proteinExistence type="predicted"/>
<evidence type="ECO:0000313" key="4">
    <source>
        <dbReference type="EMBL" id="KGN81684.1"/>
    </source>
</evidence>
<dbReference type="PROSITE" id="PS51257">
    <property type="entry name" value="PROKAR_LIPOPROTEIN"/>
    <property type="match status" value="1"/>
</dbReference>
<protein>
    <recommendedName>
        <fullName evidence="3">DUF5689 domain-containing protein</fullName>
    </recommendedName>
</protein>
<organism evidence="4 5">
    <name type="scientific">Porphyromonas cangingivalis</name>
    <dbReference type="NCBI Taxonomy" id="36874"/>
    <lineage>
        <taxon>Bacteria</taxon>
        <taxon>Pseudomonadati</taxon>
        <taxon>Bacteroidota</taxon>
        <taxon>Bacteroidia</taxon>
        <taxon>Bacteroidales</taxon>
        <taxon>Porphyromonadaceae</taxon>
        <taxon>Porphyromonas</taxon>
    </lineage>
</organism>
<feature type="compositionally biased region" description="Basic and acidic residues" evidence="1">
    <location>
        <begin position="200"/>
        <end position="217"/>
    </location>
</feature>